<dbReference type="PANTHER" id="PTHR43320">
    <property type="entry name" value="SUGAR KINASE"/>
    <property type="match status" value="1"/>
</dbReference>
<gene>
    <name evidence="5" type="ORF">GCM10007853_19600</name>
</gene>
<dbReference type="PANTHER" id="PTHR43320:SF3">
    <property type="entry name" value="CARBOHYDRATE KINASE PFKB DOMAIN-CONTAINING PROTEIN"/>
    <property type="match status" value="1"/>
</dbReference>
<proteinExistence type="inferred from homology"/>
<reference evidence="5" key="1">
    <citation type="journal article" date="2014" name="Int. J. Syst. Evol. Microbiol.">
        <title>Complete genome of a new Firmicutes species belonging to the dominant human colonic microbiota ('Ruminococcus bicirculans') reveals two chromosomes and a selective capacity to utilize plant glucans.</title>
        <authorList>
            <consortium name="NISC Comparative Sequencing Program"/>
            <person name="Wegmann U."/>
            <person name="Louis P."/>
            <person name="Goesmann A."/>
            <person name="Henrissat B."/>
            <person name="Duncan S.H."/>
            <person name="Flint H.J."/>
        </authorList>
    </citation>
    <scope>NUCLEOTIDE SEQUENCE</scope>
    <source>
        <strain evidence="5">NBRC 108219</strain>
    </source>
</reference>
<name>A0ABQ5V965_9PROT</name>
<dbReference type="Pfam" id="PF00294">
    <property type="entry name" value="PfkB"/>
    <property type="match status" value="1"/>
</dbReference>
<dbReference type="PROSITE" id="PS00584">
    <property type="entry name" value="PFKB_KINASES_2"/>
    <property type="match status" value="1"/>
</dbReference>
<dbReference type="Proteomes" id="UP001161391">
    <property type="component" value="Unassembled WGS sequence"/>
</dbReference>
<keyword evidence="6" id="KW-1185">Reference proteome</keyword>
<reference evidence="5" key="2">
    <citation type="submission" date="2023-01" db="EMBL/GenBank/DDBJ databases">
        <title>Draft genome sequence of Algimonas ampicilliniresistens strain NBRC 108219.</title>
        <authorList>
            <person name="Sun Q."/>
            <person name="Mori K."/>
        </authorList>
    </citation>
    <scope>NUCLEOTIDE SEQUENCE</scope>
    <source>
        <strain evidence="5">NBRC 108219</strain>
    </source>
</reference>
<keyword evidence="2" id="KW-0808">Transferase</keyword>
<evidence type="ECO:0000313" key="5">
    <source>
        <dbReference type="EMBL" id="GLQ24086.1"/>
    </source>
</evidence>
<comment type="similarity">
    <text evidence="1">Belongs to the carbohydrate kinase PfkB family.</text>
</comment>
<dbReference type="InterPro" id="IPR011611">
    <property type="entry name" value="PfkB_dom"/>
</dbReference>
<accession>A0ABQ5V965</accession>
<evidence type="ECO:0000313" key="6">
    <source>
        <dbReference type="Proteomes" id="UP001161391"/>
    </source>
</evidence>
<dbReference type="Gene3D" id="3.40.1190.20">
    <property type="match status" value="1"/>
</dbReference>
<dbReference type="RefSeq" id="WP_284390165.1">
    <property type="nucleotide sequence ID" value="NZ_BSNK01000002.1"/>
</dbReference>
<dbReference type="GO" id="GO:0016301">
    <property type="term" value="F:kinase activity"/>
    <property type="evidence" value="ECO:0007669"/>
    <property type="project" value="UniProtKB-KW"/>
</dbReference>
<evidence type="ECO:0000256" key="1">
    <source>
        <dbReference type="ARBA" id="ARBA00010688"/>
    </source>
</evidence>
<sequence length="331" mass="34899">MSSRYHVVGLGNAIMDVIAPVEDSFLSDYDMSKGTMALIDQDRALVLDGALRATGKAQTIAGGSAANTMVGLAAMGFHAAYIGKTGRDDTGQALADGFEAAGLDFATRPSDSGSASARSMILVTPDGERTMNTFLGASVEFEKADVRDTMIRAADVLYLEGYLFDAEPAKAAFVHAAEVAHAAGGKVAVTLSDPFCVERHRASFRHLVDHQCDIVFANQDELLTLMQSDSLDAAMDEIEREDLVLCVTRGSKGSVISDGSRRYHVPAVWADTLVDTTGAGDQYAAGVLAGRALGLDWADAGYFGSVAAAEVIGHYGARPEMPVHEMALGLK</sequence>
<protein>
    <submittedName>
        <fullName evidence="5">Adenosine kinase</fullName>
    </submittedName>
</protein>
<dbReference type="SUPFAM" id="SSF53613">
    <property type="entry name" value="Ribokinase-like"/>
    <property type="match status" value="1"/>
</dbReference>
<dbReference type="InterPro" id="IPR002173">
    <property type="entry name" value="Carboh/pur_kinase_PfkB_CS"/>
</dbReference>
<evidence type="ECO:0000256" key="2">
    <source>
        <dbReference type="ARBA" id="ARBA00022679"/>
    </source>
</evidence>
<comment type="caution">
    <text evidence="5">The sequence shown here is derived from an EMBL/GenBank/DDBJ whole genome shotgun (WGS) entry which is preliminary data.</text>
</comment>
<dbReference type="InterPro" id="IPR029056">
    <property type="entry name" value="Ribokinase-like"/>
</dbReference>
<evidence type="ECO:0000256" key="3">
    <source>
        <dbReference type="ARBA" id="ARBA00022777"/>
    </source>
</evidence>
<dbReference type="CDD" id="cd01168">
    <property type="entry name" value="adenosine_kinase"/>
    <property type="match status" value="1"/>
</dbReference>
<dbReference type="EMBL" id="BSNK01000002">
    <property type="protein sequence ID" value="GLQ24086.1"/>
    <property type="molecule type" value="Genomic_DNA"/>
</dbReference>
<organism evidence="5 6">
    <name type="scientific">Algimonas ampicilliniresistens</name>
    <dbReference type="NCBI Taxonomy" id="1298735"/>
    <lineage>
        <taxon>Bacteria</taxon>
        <taxon>Pseudomonadati</taxon>
        <taxon>Pseudomonadota</taxon>
        <taxon>Alphaproteobacteria</taxon>
        <taxon>Maricaulales</taxon>
        <taxon>Robiginitomaculaceae</taxon>
        <taxon>Algimonas</taxon>
    </lineage>
</organism>
<keyword evidence="3 5" id="KW-0418">Kinase</keyword>
<feature type="domain" description="Carbohydrate kinase PfkB" evidence="4">
    <location>
        <begin position="52"/>
        <end position="322"/>
    </location>
</feature>
<dbReference type="InterPro" id="IPR052700">
    <property type="entry name" value="Carb_kinase_PfkB-like"/>
</dbReference>
<evidence type="ECO:0000259" key="4">
    <source>
        <dbReference type="Pfam" id="PF00294"/>
    </source>
</evidence>